<dbReference type="GO" id="GO:0004177">
    <property type="term" value="F:aminopeptidase activity"/>
    <property type="evidence" value="ECO:0007669"/>
    <property type="project" value="UniProtKB-KW"/>
</dbReference>
<dbReference type="InterPro" id="IPR016117">
    <property type="entry name" value="ArgJ-like_dom_sf"/>
</dbReference>
<dbReference type="Gene3D" id="3.60.70.12">
    <property type="entry name" value="L-amino peptidase D-ALA esterase/amidase"/>
    <property type="match status" value="1"/>
</dbReference>
<keyword evidence="5" id="KW-0645">Protease</keyword>
<dbReference type="FunFam" id="3.60.70.12:FF:000003">
    <property type="entry name" value="Putative cysteine transferase"/>
    <property type="match status" value="1"/>
</dbReference>
<gene>
    <name evidence="11" type="ORF">MNVM_05160</name>
</gene>
<evidence type="ECO:0000256" key="8">
    <source>
        <dbReference type="ARBA" id="ARBA00022989"/>
    </source>
</evidence>
<dbReference type="PANTHER" id="PTHR36512">
    <property type="entry name" value="D-AMINOPEPTIDASE"/>
    <property type="match status" value="1"/>
</dbReference>
<keyword evidence="9" id="KW-0472">Membrane</keyword>
<evidence type="ECO:0000313" key="11">
    <source>
        <dbReference type="EMBL" id="BBX11435.1"/>
    </source>
</evidence>
<evidence type="ECO:0008006" key="13">
    <source>
        <dbReference type="Google" id="ProtNLM"/>
    </source>
</evidence>
<dbReference type="EMBL" id="AP022562">
    <property type="protein sequence ID" value="BBX11435.1"/>
    <property type="molecule type" value="Genomic_DNA"/>
</dbReference>
<sequence>MTDTGSITDVAGIRVGHHHRLDPDATLGSGWASGVTVVLAPPGTVGAVDSRGGAPGSRETDLLDPANSVRWVDAVVLAGGSAYGLASADGVMTWLEEQGRGVALDGGVVPIVPAAVIFDLPVGGWDRRPTAEFGYAAAAAAAGPDGARPATGCVGAGVGARAGVFKGGVGTASITLELGEHGEHSVTVGALVVVNPSGEVIDATTGLPWSAYLVEEFGLTAPPSEELAVLAGLEPKSRSLNTTIAVVATDAALSPAGCRRMAIAAQDGLSRTIRPSHTPVDGDTVFALATGAVEVPELADTPAAMSPETGLVAEVGAAAADCLARAVLAGVLAADPVAGIPTYGGTLPGAFGSKPAGSTGRA</sequence>
<keyword evidence="12" id="KW-1185">Reference proteome</keyword>
<accession>A0A7I7JHN0</accession>
<dbReference type="Proteomes" id="UP000466997">
    <property type="component" value="Chromosome"/>
</dbReference>
<evidence type="ECO:0000256" key="4">
    <source>
        <dbReference type="ARBA" id="ARBA00022475"/>
    </source>
</evidence>
<organism evidence="11 12">
    <name type="scientific">Mycobacterium novum</name>
    <dbReference type="NCBI Taxonomy" id="2492438"/>
    <lineage>
        <taxon>Bacteria</taxon>
        <taxon>Bacillati</taxon>
        <taxon>Actinomycetota</taxon>
        <taxon>Actinomycetes</taxon>
        <taxon>Mycobacteriales</taxon>
        <taxon>Mycobacteriaceae</taxon>
        <taxon>Mycobacterium</taxon>
    </lineage>
</organism>
<evidence type="ECO:0000256" key="3">
    <source>
        <dbReference type="ARBA" id="ARBA00022438"/>
    </source>
</evidence>
<evidence type="ECO:0000256" key="10">
    <source>
        <dbReference type="ARBA" id="ARBA00059481"/>
    </source>
</evidence>
<evidence type="ECO:0000313" key="12">
    <source>
        <dbReference type="Proteomes" id="UP000466997"/>
    </source>
</evidence>
<dbReference type="KEGG" id="mnm:MNVM_05160"/>
<dbReference type="GO" id="GO:0006508">
    <property type="term" value="P:proteolysis"/>
    <property type="evidence" value="ECO:0007669"/>
    <property type="project" value="UniProtKB-KW"/>
</dbReference>
<keyword evidence="6" id="KW-0812">Transmembrane</keyword>
<evidence type="ECO:0000256" key="6">
    <source>
        <dbReference type="ARBA" id="ARBA00022692"/>
    </source>
</evidence>
<keyword evidence="4" id="KW-1003">Cell membrane</keyword>
<evidence type="ECO:0000256" key="2">
    <source>
        <dbReference type="ARBA" id="ARBA00007068"/>
    </source>
</evidence>
<comment type="subcellular location">
    <subcellularLocation>
        <location evidence="1">Cell membrane</location>
        <topology evidence="1">Multi-pass membrane protein</topology>
    </subcellularLocation>
</comment>
<dbReference type="InterPro" id="IPR005321">
    <property type="entry name" value="Peptidase_S58_DmpA"/>
</dbReference>
<evidence type="ECO:0000256" key="9">
    <source>
        <dbReference type="ARBA" id="ARBA00023136"/>
    </source>
</evidence>
<keyword evidence="3" id="KW-0031">Aminopeptidase</keyword>
<dbReference type="Pfam" id="PF03576">
    <property type="entry name" value="Peptidase_S58"/>
    <property type="match status" value="1"/>
</dbReference>
<dbReference type="PANTHER" id="PTHR36512:SF3">
    <property type="entry name" value="BLR5678 PROTEIN"/>
    <property type="match status" value="1"/>
</dbReference>
<comment type="similarity">
    <text evidence="2">Belongs to the peptidase S58 family.</text>
</comment>
<keyword evidence="7" id="KW-0378">Hydrolase</keyword>
<keyword evidence="8" id="KW-1133">Transmembrane helix</keyword>
<evidence type="ECO:0000256" key="7">
    <source>
        <dbReference type="ARBA" id="ARBA00022801"/>
    </source>
</evidence>
<evidence type="ECO:0000256" key="1">
    <source>
        <dbReference type="ARBA" id="ARBA00004651"/>
    </source>
</evidence>
<reference evidence="11 12" key="1">
    <citation type="journal article" date="2019" name="Emerg. Microbes Infect.">
        <title>Comprehensive subspecies identification of 175 nontuberculous mycobacteria species based on 7547 genomic profiles.</title>
        <authorList>
            <person name="Matsumoto Y."/>
            <person name="Kinjo T."/>
            <person name="Motooka D."/>
            <person name="Nabeya D."/>
            <person name="Jung N."/>
            <person name="Uechi K."/>
            <person name="Horii T."/>
            <person name="Iida T."/>
            <person name="Fujita J."/>
            <person name="Nakamura S."/>
        </authorList>
    </citation>
    <scope>NUCLEOTIDE SEQUENCE [LARGE SCALE GENOMIC DNA]</scope>
    <source>
        <strain evidence="11 12">JCM 6391</strain>
    </source>
</reference>
<evidence type="ECO:0000256" key="5">
    <source>
        <dbReference type="ARBA" id="ARBA00022670"/>
    </source>
</evidence>
<name>A0A7I7JHN0_9MYCO</name>
<dbReference type="GO" id="GO:0005886">
    <property type="term" value="C:plasma membrane"/>
    <property type="evidence" value="ECO:0007669"/>
    <property type="project" value="UniProtKB-SubCell"/>
</dbReference>
<dbReference type="AlphaFoldDB" id="A0A7I7JHN0"/>
<dbReference type="CDD" id="cd02252">
    <property type="entry name" value="nylC_like"/>
    <property type="match status" value="1"/>
</dbReference>
<comment type="function">
    <text evidence="10">Aminopeptidase.</text>
</comment>
<dbReference type="RefSeq" id="WP_193465701.1">
    <property type="nucleotide sequence ID" value="NZ_AP022562.1"/>
</dbReference>
<protein>
    <recommendedName>
        <fullName evidence="13">Aminopeptidase</fullName>
    </recommendedName>
</protein>
<dbReference type="SUPFAM" id="SSF56266">
    <property type="entry name" value="DmpA/ArgJ-like"/>
    <property type="match status" value="1"/>
</dbReference>
<proteinExistence type="inferred from homology"/>